<dbReference type="EMBL" id="BPLR01005705">
    <property type="protein sequence ID" value="GIY04422.1"/>
    <property type="molecule type" value="Genomic_DNA"/>
</dbReference>
<dbReference type="AlphaFoldDB" id="A0AAV4Q7T9"/>
<organism evidence="1 2">
    <name type="scientific">Caerostris extrusa</name>
    <name type="common">Bark spider</name>
    <name type="synonym">Caerostris bankana</name>
    <dbReference type="NCBI Taxonomy" id="172846"/>
    <lineage>
        <taxon>Eukaryota</taxon>
        <taxon>Metazoa</taxon>
        <taxon>Ecdysozoa</taxon>
        <taxon>Arthropoda</taxon>
        <taxon>Chelicerata</taxon>
        <taxon>Arachnida</taxon>
        <taxon>Araneae</taxon>
        <taxon>Araneomorphae</taxon>
        <taxon>Entelegynae</taxon>
        <taxon>Araneoidea</taxon>
        <taxon>Araneidae</taxon>
        <taxon>Caerostris</taxon>
    </lineage>
</organism>
<reference evidence="1 2" key="1">
    <citation type="submission" date="2021-06" db="EMBL/GenBank/DDBJ databases">
        <title>Caerostris extrusa draft genome.</title>
        <authorList>
            <person name="Kono N."/>
            <person name="Arakawa K."/>
        </authorList>
    </citation>
    <scope>NUCLEOTIDE SEQUENCE [LARGE SCALE GENOMIC DNA]</scope>
</reference>
<dbReference type="Proteomes" id="UP001054945">
    <property type="component" value="Unassembled WGS sequence"/>
</dbReference>
<proteinExistence type="predicted"/>
<accession>A0AAV4Q7T9</accession>
<protein>
    <submittedName>
        <fullName evidence="1">Uncharacterized protein</fullName>
    </submittedName>
</protein>
<sequence length="72" mass="8012">MVPASRNLGYVSHPVWSSKETFCTLIVSLLYGSYVTAALCPPSLDVTKKSSSERFIEGKEKDFDTSFLCLIF</sequence>
<evidence type="ECO:0000313" key="2">
    <source>
        <dbReference type="Proteomes" id="UP001054945"/>
    </source>
</evidence>
<evidence type="ECO:0000313" key="1">
    <source>
        <dbReference type="EMBL" id="GIY04422.1"/>
    </source>
</evidence>
<gene>
    <name evidence="1" type="ORF">CEXT_588301</name>
</gene>
<name>A0AAV4Q7T9_CAEEX</name>
<comment type="caution">
    <text evidence="1">The sequence shown here is derived from an EMBL/GenBank/DDBJ whole genome shotgun (WGS) entry which is preliminary data.</text>
</comment>
<keyword evidence="2" id="KW-1185">Reference proteome</keyword>